<feature type="transmembrane region" description="Helical" evidence="1">
    <location>
        <begin position="50"/>
        <end position="73"/>
    </location>
</feature>
<dbReference type="RefSeq" id="XP_065458327.1">
    <property type="nucleotide sequence ID" value="XM_065602255.1"/>
</dbReference>
<accession>A0ABZ0NE61</accession>
<reference evidence="2 3" key="1">
    <citation type="submission" date="2023-09" db="EMBL/GenBank/DDBJ databases">
        <title>Complete-Gapless Cercospora beticola genome.</title>
        <authorList>
            <person name="Wyatt N.A."/>
            <person name="Spanner R.E."/>
            <person name="Bolton M.D."/>
        </authorList>
    </citation>
    <scope>NUCLEOTIDE SEQUENCE [LARGE SCALE GENOMIC DNA]</scope>
    <source>
        <strain evidence="2">Cb09-40</strain>
    </source>
</reference>
<feature type="transmembrane region" description="Helical" evidence="1">
    <location>
        <begin position="270"/>
        <end position="295"/>
    </location>
</feature>
<evidence type="ECO:0000313" key="2">
    <source>
        <dbReference type="EMBL" id="WPA97826.1"/>
    </source>
</evidence>
<sequence length="354" mass="40300">MYAYHRNSNIPTWEMWAALIPLILAGVNGPPHMWIKFRLFSYLQDERKRLTVFAITQPAQLITCSLLVMADYWRHDARALFWLPLGLWFVPAVVCFVHGLTGLRAACLLYGPSIQLSEPGQIEYQEVETPGGSALSIALESHRQSDGLLPDFATLEPDDDAAEVCSVPPRYWDAPDPGVGAPLPACRFPWRIVLKNMRDGGKTMFWVPFTTNLLLPVLPYSCLRLARVRQWLDTEVDRIMTLNTLVPIFATLVASIALVVAMFQPRFTSIFVAVSMQVVAASVWFIACIVFSTTWIPRPDYVIYVTPLFFVNHVVLVMLAARLEWEPEFWSFSQMIWGRDKQLYLDGEIARRSM</sequence>
<gene>
    <name evidence="2" type="ORF">RHO25_002437</name>
</gene>
<feature type="transmembrane region" description="Helical" evidence="1">
    <location>
        <begin position="12"/>
        <end position="29"/>
    </location>
</feature>
<proteinExistence type="predicted"/>
<dbReference type="EMBL" id="CP134185">
    <property type="protein sequence ID" value="WPA97826.1"/>
    <property type="molecule type" value="Genomic_DNA"/>
</dbReference>
<name>A0ABZ0NE61_CERBT</name>
<feature type="transmembrane region" description="Helical" evidence="1">
    <location>
        <begin position="79"/>
        <end position="100"/>
    </location>
</feature>
<dbReference type="GeneID" id="90643858"/>
<evidence type="ECO:0000313" key="3">
    <source>
        <dbReference type="Proteomes" id="UP001302367"/>
    </source>
</evidence>
<evidence type="ECO:0000256" key="1">
    <source>
        <dbReference type="SAM" id="Phobius"/>
    </source>
</evidence>
<protein>
    <submittedName>
        <fullName evidence="2">Uncharacterized protein</fullName>
    </submittedName>
</protein>
<organism evidence="2 3">
    <name type="scientific">Cercospora beticola</name>
    <name type="common">Sugarbeet leaf spot fungus</name>
    <dbReference type="NCBI Taxonomy" id="122368"/>
    <lineage>
        <taxon>Eukaryota</taxon>
        <taxon>Fungi</taxon>
        <taxon>Dikarya</taxon>
        <taxon>Ascomycota</taxon>
        <taxon>Pezizomycotina</taxon>
        <taxon>Dothideomycetes</taxon>
        <taxon>Dothideomycetidae</taxon>
        <taxon>Mycosphaerellales</taxon>
        <taxon>Mycosphaerellaceae</taxon>
        <taxon>Cercospora</taxon>
    </lineage>
</organism>
<keyword evidence="1" id="KW-0472">Membrane</keyword>
<keyword evidence="3" id="KW-1185">Reference proteome</keyword>
<keyword evidence="1" id="KW-1133">Transmembrane helix</keyword>
<feature type="transmembrane region" description="Helical" evidence="1">
    <location>
        <begin position="301"/>
        <end position="321"/>
    </location>
</feature>
<feature type="transmembrane region" description="Helical" evidence="1">
    <location>
        <begin position="246"/>
        <end position="263"/>
    </location>
</feature>
<keyword evidence="1" id="KW-0812">Transmembrane</keyword>
<dbReference type="Proteomes" id="UP001302367">
    <property type="component" value="Chromosome 2"/>
</dbReference>
<feature type="transmembrane region" description="Helical" evidence="1">
    <location>
        <begin position="205"/>
        <end position="226"/>
    </location>
</feature>